<dbReference type="GO" id="GO:0004814">
    <property type="term" value="F:arginine-tRNA ligase activity"/>
    <property type="evidence" value="ECO:0007669"/>
    <property type="project" value="InterPro"/>
</dbReference>
<comment type="similarity">
    <text evidence="2 10">Belongs to the class-II aminoacyl-tRNA synthetase family.</text>
</comment>
<dbReference type="GO" id="GO:0005524">
    <property type="term" value="F:ATP binding"/>
    <property type="evidence" value="ECO:0007669"/>
    <property type="project" value="UniProtKB-UniRule"/>
</dbReference>
<evidence type="ECO:0000256" key="8">
    <source>
        <dbReference type="ARBA" id="ARBA00023146"/>
    </source>
</evidence>
<dbReference type="PANTHER" id="PTHR30075">
    <property type="entry name" value="GLYCYL-TRNA SYNTHETASE"/>
    <property type="match status" value="1"/>
</dbReference>
<comment type="catalytic activity">
    <reaction evidence="9 10">
        <text>tRNA(Gly) + glycine + ATP = glycyl-tRNA(Gly) + AMP + diphosphate</text>
        <dbReference type="Rhea" id="RHEA:16013"/>
        <dbReference type="Rhea" id="RHEA-COMP:9664"/>
        <dbReference type="Rhea" id="RHEA-COMP:9683"/>
        <dbReference type="ChEBI" id="CHEBI:30616"/>
        <dbReference type="ChEBI" id="CHEBI:33019"/>
        <dbReference type="ChEBI" id="CHEBI:57305"/>
        <dbReference type="ChEBI" id="CHEBI:78442"/>
        <dbReference type="ChEBI" id="CHEBI:78522"/>
        <dbReference type="ChEBI" id="CHEBI:456215"/>
        <dbReference type="EC" id="6.1.1.14"/>
    </reaction>
</comment>
<name>A0A2T0W997_9LACT</name>
<dbReference type="EC" id="6.1.1.14" evidence="10"/>
<dbReference type="GO" id="GO:0004820">
    <property type="term" value="F:glycine-tRNA ligase activity"/>
    <property type="evidence" value="ECO:0007669"/>
    <property type="project" value="UniProtKB-UniRule"/>
</dbReference>
<keyword evidence="5 10" id="KW-0547">Nucleotide-binding</keyword>
<dbReference type="AlphaFoldDB" id="A0A2T0W997"/>
<proteinExistence type="inferred from homology"/>
<dbReference type="PRINTS" id="PR01045">
    <property type="entry name" value="TRNASYNTHGB"/>
</dbReference>
<evidence type="ECO:0000256" key="3">
    <source>
        <dbReference type="ARBA" id="ARBA00022490"/>
    </source>
</evidence>
<dbReference type="PANTHER" id="PTHR30075:SF2">
    <property type="entry name" value="GLYCINE--TRNA LIGASE, CHLOROPLASTIC_MITOCHONDRIAL 2"/>
    <property type="match status" value="1"/>
</dbReference>
<evidence type="ECO:0000256" key="6">
    <source>
        <dbReference type="ARBA" id="ARBA00022840"/>
    </source>
</evidence>
<comment type="caution">
    <text evidence="12">The sequence shown here is derived from an EMBL/GenBank/DDBJ whole genome shotgun (WGS) entry which is preliminary data.</text>
</comment>
<dbReference type="NCBIfam" id="TIGR00211">
    <property type="entry name" value="glyS"/>
    <property type="match status" value="1"/>
</dbReference>
<keyword evidence="4 10" id="KW-0436">Ligase</keyword>
<dbReference type="OrthoDB" id="9775440at2"/>
<reference evidence="12 13" key="1">
    <citation type="submission" date="2018-03" db="EMBL/GenBank/DDBJ databases">
        <title>Genomic Encyclopedia of Archaeal and Bacterial Type Strains, Phase II (KMG-II): from individual species to whole genera.</title>
        <authorList>
            <person name="Goeker M."/>
        </authorList>
    </citation>
    <scope>NUCLEOTIDE SEQUENCE [LARGE SCALE GENOMIC DNA]</scope>
    <source>
        <strain evidence="12 13">DSM 13175</strain>
    </source>
</reference>
<organism evidence="12 13">
    <name type="scientific">Alkalibacterium olivapovliticus</name>
    <dbReference type="NCBI Taxonomy" id="99907"/>
    <lineage>
        <taxon>Bacteria</taxon>
        <taxon>Bacillati</taxon>
        <taxon>Bacillota</taxon>
        <taxon>Bacilli</taxon>
        <taxon>Lactobacillales</taxon>
        <taxon>Carnobacteriaceae</taxon>
        <taxon>Alkalibacterium</taxon>
    </lineage>
</organism>
<keyword evidence="3 10" id="KW-0963">Cytoplasm</keyword>
<dbReference type="InterPro" id="IPR015944">
    <property type="entry name" value="Gly-tRNA-synth_bsu"/>
</dbReference>
<dbReference type="GO" id="GO:0006420">
    <property type="term" value="P:arginyl-tRNA aminoacylation"/>
    <property type="evidence" value="ECO:0007669"/>
    <property type="project" value="InterPro"/>
</dbReference>
<dbReference type="RefSeq" id="WP_106191773.1">
    <property type="nucleotide sequence ID" value="NZ_PVTO01000005.1"/>
</dbReference>
<accession>A0A2T0W997</accession>
<dbReference type="PROSITE" id="PS50861">
    <property type="entry name" value="AA_TRNA_LIGASE_II_GLYAB"/>
    <property type="match status" value="1"/>
</dbReference>
<dbReference type="SUPFAM" id="SSF109604">
    <property type="entry name" value="HD-domain/PDEase-like"/>
    <property type="match status" value="1"/>
</dbReference>
<dbReference type="GO" id="GO:0006426">
    <property type="term" value="P:glycyl-tRNA aminoacylation"/>
    <property type="evidence" value="ECO:0007669"/>
    <property type="project" value="UniProtKB-UniRule"/>
</dbReference>
<comment type="subcellular location">
    <subcellularLocation>
        <location evidence="1 10">Cytoplasm</location>
    </subcellularLocation>
</comment>
<dbReference type="Proteomes" id="UP000238205">
    <property type="component" value="Unassembled WGS sequence"/>
</dbReference>
<dbReference type="InterPro" id="IPR008909">
    <property type="entry name" value="DALR_anticod-bd"/>
</dbReference>
<dbReference type="EMBL" id="PVTO01000005">
    <property type="protein sequence ID" value="PRY83288.1"/>
    <property type="molecule type" value="Genomic_DNA"/>
</dbReference>
<keyword evidence="6 10" id="KW-0067">ATP-binding</keyword>
<evidence type="ECO:0000256" key="9">
    <source>
        <dbReference type="ARBA" id="ARBA00047937"/>
    </source>
</evidence>
<evidence type="ECO:0000313" key="12">
    <source>
        <dbReference type="EMBL" id="PRY83288.1"/>
    </source>
</evidence>
<evidence type="ECO:0000256" key="1">
    <source>
        <dbReference type="ARBA" id="ARBA00004496"/>
    </source>
</evidence>
<keyword evidence="13" id="KW-1185">Reference proteome</keyword>
<feature type="domain" description="DALR anticodon binding" evidence="11">
    <location>
        <begin position="590"/>
        <end position="678"/>
    </location>
</feature>
<dbReference type="Pfam" id="PF02092">
    <property type="entry name" value="tRNA_synt_2f"/>
    <property type="match status" value="1"/>
</dbReference>
<evidence type="ECO:0000256" key="5">
    <source>
        <dbReference type="ARBA" id="ARBA00022741"/>
    </source>
</evidence>
<evidence type="ECO:0000256" key="2">
    <source>
        <dbReference type="ARBA" id="ARBA00008226"/>
    </source>
</evidence>
<evidence type="ECO:0000256" key="10">
    <source>
        <dbReference type="HAMAP-Rule" id="MF_00255"/>
    </source>
</evidence>
<keyword evidence="8 10" id="KW-0030">Aminoacyl-tRNA synthetase</keyword>
<comment type="subunit">
    <text evidence="10">Tetramer of two alpha and two beta subunits.</text>
</comment>
<dbReference type="HAMAP" id="MF_00255">
    <property type="entry name" value="Gly_tRNA_synth_beta"/>
    <property type="match status" value="1"/>
</dbReference>
<dbReference type="InterPro" id="IPR006194">
    <property type="entry name" value="Gly-tRNA-synth_heterodimer"/>
</dbReference>
<protein>
    <recommendedName>
        <fullName evidence="10">Glycine--tRNA ligase beta subunit</fullName>
        <ecNumber evidence="10">6.1.1.14</ecNumber>
    </recommendedName>
    <alternativeName>
        <fullName evidence="10">Glycyl-tRNA synthetase beta subunit</fullName>
        <shortName evidence="10">GlyRS</shortName>
    </alternativeName>
</protein>
<dbReference type="Pfam" id="PF05746">
    <property type="entry name" value="DALR_1"/>
    <property type="match status" value="1"/>
</dbReference>
<gene>
    <name evidence="10" type="primary">glyS</name>
    <name evidence="12" type="ORF">CLV38_10569</name>
</gene>
<evidence type="ECO:0000259" key="11">
    <source>
        <dbReference type="Pfam" id="PF05746"/>
    </source>
</evidence>
<dbReference type="GO" id="GO:0005829">
    <property type="term" value="C:cytosol"/>
    <property type="evidence" value="ECO:0007669"/>
    <property type="project" value="TreeGrafter"/>
</dbReference>
<evidence type="ECO:0000313" key="13">
    <source>
        <dbReference type="Proteomes" id="UP000238205"/>
    </source>
</evidence>
<evidence type="ECO:0000256" key="4">
    <source>
        <dbReference type="ARBA" id="ARBA00022598"/>
    </source>
</evidence>
<keyword evidence="7 10" id="KW-0648">Protein biosynthesis</keyword>
<evidence type="ECO:0000256" key="7">
    <source>
        <dbReference type="ARBA" id="ARBA00022917"/>
    </source>
</evidence>
<sequence>MTHSFLLEIGLEELPAKAIVPAVTHLKEKVTSHFKDSQLAFESIKTFSTPRRLAVKVEGLKERQADKTETVKGPAKRIALDKEGNWSKAAIGFTRGQNASVEDIVFKEIKGEEYVFVEKQIKGLTAQELIQQLSPVLTSIPFPVSMKWGNHSYKYIRPVHWLTVLLDDQLIELSLFDVSSGRESRGHRFLGQSITLAHADEYQDKLREQSVIVDRTERQELITNQILALCHTNNWKSPLDNTDLLEEVTDLVEYPTAFSGSFDDSFLKVPENVLETAMADHQRYFPVRNDNEEAAFLPHFIAVRNGNDQSIDQVRKGNEKVLSARLSDAAFFYHEDQKHSIDTFVDKLALVSFHEKLGSLYDKQERLTTIAKLLAPYFELTDQEAQSIERAGMISKFDLVTQTVNEFTSLQGEIAGIFASERGEDPIVSDALSELYLPKSMDGALPQTPVGAVISIADKLDSLLSFFSVDLIPSGSNDPFALRRQAMGIVRIIKAFNVSIPLNDLLESVTETAATVEIKAAYIQKQSAVIAFIKDRVDQWLSTEAGLSKEYDIRKAVLESDQNDLVKIIEAASVLKSKKGGSDFKAVVESLTRVSNLAEKAQDNLSISSDYFETDSEKSLYEAILKAEQLNVNGLSVSDKWQLLSDMHPLIDDFFDHNMVMSDDASVKDNRLALLSRINTLSSSVARFNALVIK</sequence>